<dbReference type="InterPro" id="IPR016047">
    <property type="entry name" value="M23ase_b-sheet_dom"/>
</dbReference>
<evidence type="ECO:0000256" key="1">
    <source>
        <dbReference type="ARBA" id="ARBA00022729"/>
    </source>
</evidence>
<feature type="domain" description="M23ase beta-sheet core" evidence="3">
    <location>
        <begin position="229"/>
        <end position="321"/>
    </location>
</feature>
<name>A0AB39KND8_9CAUL</name>
<reference evidence="4" key="1">
    <citation type="submission" date="2024-06" db="EMBL/GenBank/DDBJ databases">
        <title>Caulobacter inopinatus, sp. nov.</title>
        <authorList>
            <person name="Donachie S.P."/>
        </authorList>
    </citation>
    <scope>NUCLEOTIDE SEQUENCE</scope>
    <source>
        <strain evidence="4">73W</strain>
    </source>
</reference>
<evidence type="ECO:0000259" key="3">
    <source>
        <dbReference type="Pfam" id="PF01551"/>
    </source>
</evidence>
<sequence>MARRFVTVAVVLAALAAAGAVAAFQLDQRAASNAAALQARRDVAALRNELDRLQAEQVKDLVGVDAKRAALQSLNVREAALTIELGKNRASLAKLLSMLQLYRLNPPPALMVSPQDARKAVRAAILVRSMTPELKARSDEVASRARVIAALRREAAASAEDLFTTESALADRRGLIEKRLTEAADLERQAALAGLTPQPRATGVLSLIRPVDGAIIRRFGENLPNGGHSRGLSLTAGAGETVKSPARGIVEYAGPLEGWGLVLIIRSEGAYHLVLAGLGGVSVVPGQSVAAGAPVGRTTDGGNSEVELYFEVREGETPVDPAKRLKPTA</sequence>
<dbReference type="EMBL" id="CP158375">
    <property type="protein sequence ID" value="XDO95341.1"/>
    <property type="molecule type" value="Genomic_DNA"/>
</dbReference>
<organism evidence="4">
    <name type="scientific">Caulobacter sp. 73W</name>
    <dbReference type="NCBI Taxonomy" id="3161137"/>
    <lineage>
        <taxon>Bacteria</taxon>
        <taxon>Pseudomonadati</taxon>
        <taxon>Pseudomonadota</taxon>
        <taxon>Alphaproteobacteria</taxon>
        <taxon>Caulobacterales</taxon>
        <taxon>Caulobacteraceae</taxon>
        <taxon>Caulobacter</taxon>
    </lineage>
</organism>
<feature type="chain" id="PRO_5044236457" evidence="2">
    <location>
        <begin position="23"/>
        <end position="329"/>
    </location>
</feature>
<dbReference type="InterPro" id="IPR011055">
    <property type="entry name" value="Dup_hybrid_motif"/>
</dbReference>
<dbReference type="InterPro" id="IPR050570">
    <property type="entry name" value="Cell_wall_metabolism_enzyme"/>
</dbReference>
<dbReference type="AlphaFoldDB" id="A0AB39KND8"/>
<dbReference type="Gene3D" id="2.70.70.10">
    <property type="entry name" value="Glucose Permease (Domain IIA)"/>
    <property type="match status" value="1"/>
</dbReference>
<dbReference type="CDD" id="cd12797">
    <property type="entry name" value="M23_peptidase"/>
    <property type="match status" value="1"/>
</dbReference>
<protein>
    <submittedName>
        <fullName evidence="4">Peptidoglycan DD-metalloendopeptidase family protein</fullName>
    </submittedName>
</protein>
<proteinExistence type="predicted"/>
<evidence type="ECO:0000313" key="4">
    <source>
        <dbReference type="EMBL" id="XDO95341.1"/>
    </source>
</evidence>
<gene>
    <name evidence="4" type="ORF">ABOZ73_10995</name>
</gene>
<dbReference type="Pfam" id="PF01551">
    <property type="entry name" value="Peptidase_M23"/>
    <property type="match status" value="1"/>
</dbReference>
<dbReference type="RefSeq" id="WP_369058190.1">
    <property type="nucleotide sequence ID" value="NZ_CP158375.1"/>
</dbReference>
<keyword evidence="1 2" id="KW-0732">Signal</keyword>
<dbReference type="SUPFAM" id="SSF51261">
    <property type="entry name" value="Duplicated hybrid motif"/>
    <property type="match status" value="1"/>
</dbReference>
<accession>A0AB39KND8</accession>
<evidence type="ECO:0000256" key="2">
    <source>
        <dbReference type="SAM" id="SignalP"/>
    </source>
</evidence>
<dbReference type="PANTHER" id="PTHR21666:SF289">
    <property type="entry name" value="L-ALA--D-GLU ENDOPEPTIDASE"/>
    <property type="match status" value="1"/>
</dbReference>
<dbReference type="GO" id="GO:0004222">
    <property type="term" value="F:metalloendopeptidase activity"/>
    <property type="evidence" value="ECO:0007669"/>
    <property type="project" value="TreeGrafter"/>
</dbReference>
<feature type="signal peptide" evidence="2">
    <location>
        <begin position="1"/>
        <end position="22"/>
    </location>
</feature>
<dbReference type="PANTHER" id="PTHR21666">
    <property type="entry name" value="PEPTIDASE-RELATED"/>
    <property type="match status" value="1"/>
</dbReference>